<dbReference type="PROSITE" id="PS00211">
    <property type="entry name" value="ABC_TRANSPORTER_1"/>
    <property type="match status" value="1"/>
</dbReference>
<dbReference type="InterPro" id="IPR003439">
    <property type="entry name" value="ABC_transporter-like_ATP-bd"/>
</dbReference>
<keyword evidence="4" id="KW-1278">Translocase</keyword>
<dbReference type="Gene3D" id="3.40.50.300">
    <property type="entry name" value="P-loop containing nucleotide triphosphate hydrolases"/>
    <property type="match status" value="1"/>
</dbReference>
<comment type="caution">
    <text evidence="6">The sequence shown here is derived from an EMBL/GenBank/DDBJ whole genome shotgun (WGS) entry which is preliminary data.</text>
</comment>
<dbReference type="GO" id="GO:0005524">
    <property type="term" value="F:ATP binding"/>
    <property type="evidence" value="ECO:0007669"/>
    <property type="project" value="UniProtKB-KW"/>
</dbReference>
<dbReference type="CDD" id="cd03214">
    <property type="entry name" value="ABC_Iron-Siderophores_B12_Hemin"/>
    <property type="match status" value="1"/>
</dbReference>
<protein>
    <submittedName>
        <fullName evidence="6">ABC transporter ATP-binding protein</fullName>
    </submittedName>
</protein>
<sequence length="272" mass="29013">MSFAISGLSFSYGDHSVLEGVDLSVADGELACVLGPNGVGKTTLFRCILGLERPRAGTILVNGRPLEELSVVERAREMAFVPQSHAQVFDYEVLDVVLMSAASHLGPLRAPAAADRARAEEALERVGVAHLAHRSFMQVSGGERQLVLIARAIAQDARSIVMDEPTSALDFGNTARVMAVVRRLASEGLSVIASTHAPDLAYLYADTVLALDGGRVRACGAPADVITGPLLSELYGLPVEVSSLHGDRARACVPTEVLRRDCPFVTSRREKK</sequence>
<dbReference type="Proteomes" id="UP000824029">
    <property type="component" value="Unassembled WGS sequence"/>
</dbReference>
<dbReference type="Pfam" id="PF00005">
    <property type="entry name" value="ABC_tran"/>
    <property type="match status" value="1"/>
</dbReference>
<feature type="domain" description="ABC transporter" evidence="5">
    <location>
        <begin position="3"/>
        <end position="238"/>
    </location>
</feature>
<gene>
    <name evidence="6" type="ORF">IAA22_03550</name>
</gene>
<keyword evidence="2" id="KW-0547">Nucleotide-binding</keyword>
<name>A0A9D2DJU5_9ACTN</name>
<keyword evidence="1" id="KW-0813">Transport</keyword>
<dbReference type="PANTHER" id="PTHR42794:SF1">
    <property type="entry name" value="HEMIN IMPORT ATP-BINDING PROTEIN HMUV"/>
    <property type="match status" value="1"/>
</dbReference>
<evidence type="ECO:0000259" key="5">
    <source>
        <dbReference type="PROSITE" id="PS50893"/>
    </source>
</evidence>
<reference evidence="6" key="2">
    <citation type="submission" date="2021-04" db="EMBL/GenBank/DDBJ databases">
        <authorList>
            <person name="Gilroy R."/>
        </authorList>
    </citation>
    <scope>NUCLEOTIDE SEQUENCE</scope>
    <source>
        <strain evidence="6">ChiHecolR3B27-1887</strain>
    </source>
</reference>
<evidence type="ECO:0000256" key="4">
    <source>
        <dbReference type="ARBA" id="ARBA00022967"/>
    </source>
</evidence>
<dbReference type="SMART" id="SM00382">
    <property type="entry name" value="AAA"/>
    <property type="match status" value="1"/>
</dbReference>
<evidence type="ECO:0000256" key="2">
    <source>
        <dbReference type="ARBA" id="ARBA00022741"/>
    </source>
</evidence>
<dbReference type="AlphaFoldDB" id="A0A9D2DJU5"/>
<dbReference type="PANTHER" id="PTHR42794">
    <property type="entry name" value="HEMIN IMPORT ATP-BINDING PROTEIN HMUV"/>
    <property type="match status" value="1"/>
</dbReference>
<dbReference type="GO" id="GO:0016887">
    <property type="term" value="F:ATP hydrolysis activity"/>
    <property type="evidence" value="ECO:0007669"/>
    <property type="project" value="InterPro"/>
</dbReference>
<dbReference type="EMBL" id="DXBZ01000063">
    <property type="protein sequence ID" value="HIZ18174.1"/>
    <property type="molecule type" value="Genomic_DNA"/>
</dbReference>
<evidence type="ECO:0000313" key="6">
    <source>
        <dbReference type="EMBL" id="HIZ18174.1"/>
    </source>
</evidence>
<dbReference type="SUPFAM" id="SSF52540">
    <property type="entry name" value="P-loop containing nucleoside triphosphate hydrolases"/>
    <property type="match status" value="1"/>
</dbReference>
<dbReference type="FunFam" id="3.40.50.300:FF:000134">
    <property type="entry name" value="Iron-enterobactin ABC transporter ATP-binding protein"/>
    <property type="match status" value="1"/>
</dbReference>
<reference evidence="6" key="1">
    <citation type="journal article" date="2021" name="PeerJ">
        <title>Extensive microbial diversity within the chicken gut microbiome revealed by metagenomics and culture.</title>
        <authorList>
            <person name="Gilroy R."/>
            <person name="Ravi A."/>
            <person name="Getino M."/>
            <person name="Pursley I."/>
            <person name="Horton D.L."/>
            <person name="Alikhan N.F."/>
            <person name="Baker D."/>
            <person name="Gharbi K."/>
            <person name="Hall N."/>
            <person name="Watson M."/>
            <person name="Adriaenssens E.M."/>
            <person name="Foster-Nyarko E."/>
            <person name="Jarju S."/>
            <person name="Secka A."/>
            <person name="Antonio M."/>
            <person name="Oren A."/>
            <person name="Chaudhuri R.R."/>
            <person name="La Ragione R."/>
            <person name="Hildebrand F."/>
            <person name="Pallen M.J."/>
        </authorList>
    </citation>
    <scope>NUCLEOTIDE SEQUENCE</scope>
    <source>
        <strain evidence="6">ChiHecolR3B27-1887</strain>
    </source>
</reference>
<evidence type="ECO:0000256" key="1">
    <source>
        <dbReference type="ARBA" id="ARBA00022448"/>
    </source>
</evidence>
<evidence type="ECO:0000256" key="3">
    <source>
        <dbReference type="ARBA" id="ARBA00022840"/>
    </source>
</evidence>
<dbReference type="PROSITE" id="PS50893">
    <property type="entry name" value="ABC_TRANSPORTER_2"/>
    <property type="match status" value="1"/>
</dbReference>
<dbReference type="InterPro" id="IPR017871">
    <property type="entry name" value="ABC_transporter-like_CS"/>
</dbReference>
<dbReference type="InterPro" id="IPR027417">
    <property type="entry name" value="P-loop_NTPase"/>
</dbReference>
<proteinExistence type="predicted"/>
<accession>A0A9D2DJU5</accession>
<dbReference type="InterPro" id="IPR003593">
    <property type="entry name" value="AAA+_ATPase"/>
</dbReference>
<keyword evidence="3 6" id="KW-0067">ATP-binding</keyword>
<evidence type="ECO:0000313" key="7">
    <source>
        <dbReference type="Proteomes" id="UP000824029"/>
    </source>
</evidence>
<organism evidence="6 7">
    <name type="scientific">Candidatus Olsenella stercoravium</name>
    <dbReference type="NCBI Taxonomy" id="2838713"/>
    <lineage>
        <taxon>Bacteria</taxon>
        <taxon>Bacillati</taxon>
        <taxon>Actinomycetota</taxon>
        <taxon>Coriobacteriia</taxon>
        <taxon>Coriobacteriales</taxon>
        <taxon>Atopobiaceae</taxon>
        <taxon>Olsenella</taxon>
    </lineage>
</organism>